<sequence length="361" mass="40467">MKANLNLGSISGIKIKMHWTFFFLIAWVVFSELKRGGTTESTLFNVALILAVFFCVVLHELGHALTAKRFGIDTKKITLLPIGGVASLERIPESPKQELLVTLAGPLVNLIIALFLYYLVPVEEFMHLNFTESFEMLMSFSLQNFLFFLFVVNVGLVIFNIIPAFPMDGGRILRALLAMKMSRVKATQIAANIGQTIAVLFLLVGLLYNPFLILIALIVFLGAYAENQMVQHLSILKGHSVEEAMLLNITTFNPKDSLDIVVNKLISSTENSFVVMENGKIKGVLHHQDIIDNSNKNILVENIMDTTFKSVCSEDSLDKVYRLTHSEKHAFFPVLKNEKLVGVIDSINLNEYLLLQEKLAY</sequence>
<comment type="similarity">
    <text evidence="2 14">Belongs to the peptidase M50B family.</text>
</comment>
<evidence type="ECO:0000256" key="12">
    <source>
        <dbReference type="ARBA" id="ARBA00023122"/>
    </source>
</evidence>
<dbReference type="CDD" id="cd06164">
    <property type="entry name" value="S2P-M50_SpoIVFB_CBS"/>
    <property type="match status" value="1"/>
</dbReference>
<dbReference type="Pfam" id="PF02163">
    <property type="entry name" value="Peptidase_M50"/>
    <property type="match status" value="1"/>
</dbReference>
<dbReference type="PANTHER" id="PTHR39188">
    <property type="entry name" value="MEMBRANE-ASSOCIATED ZINC METALLOPROTEASE M50B"/>
    <property type="match status" value="1"/>
</dbReference>
<keyword evidence="9 14" id="KW-0862">Zinc</keyword>
<keyword evidence="13 14" id="KW-0472">Membrane</keyword>
<gene>
    <name evidence="17" type="ORF">GCM10023311_03450</name>
</gene>
<keyword evidence="7" id="KW-0677">Repeat</keyword>
<keyword evidence="11 14" id="KW-0482">Metalloprotease</keyword>
<dbReference type="InterPro" id="IPR016483">
    <property type="entry name" value="UCP006404_Pept_M50_CBS"/>
</dbReference>
<dbReference type="InterPro" id="IPR000644">
    <property type="entry name" value="CBS_dom"/>
</dbReference>
<accession>A0ABP9EPU5</accession>
<evidence type="ECO:0000256" key="14">
    <source>
        <dbReference type="PIRNR" id="PIRNR006404"/>
    </source>
</evidence>
<keyword evidence="12" id="KW-0129">CBS domain</keyword>
<feature type="domain" description="CBS" evidence="15">
    <location>
        <begin position="300"/>
        <end position="352"/>
    </location>
</feature>
<keyword evidence="10 14" id="KW-1133">Transmembrane helix</keyword>
<dbReference type="GO" id="GO:0008233">
    <property type="term" value="F:peptidase activity"/>
    <property type="evidence" value="ECO:0007669"/>
    <property type="project" value="UniProtKB-KW"/>
</dbReference>
<evidence type="ECO:0000256" key="13">
    <source>
        <dbReference type="ARBA" id="ARBA00023136"/>
    </source>
</evidence>
<evidence type="ECO:0000256" key="6">
    <source>
        <dbReference type="ARBA" id="ARBA00022723"/>
    </source>
</evidence>
<comment type="caution">
    <text evidence="14">Lacks conserved residue(s) required for the propagation of feature annotation.</text>
</comment>
<feature type="domain" description="CBS" evidence="15">
    <location>
        <begin position="241"/>
        <end position="292"/>
    </location>
</feature>
<evidence type="ECO:0000256" key="11">
    <source>
        <dbReference type="ARBA" id="ARBA00023049"/>
    </source>
</evidence>
<keyword evidence="4 14" id="KW-0645">Protease</keyword>
<dbReference type="Pfam" id="PF00571">
    <property type="entry name" value="CBS"/>
    <property type="match status" value="2"/>
</dbReference>
<dbReference type="Proteomes" id="UP001500433">
    <property type="component" value="Unassembled WGS sequence"/>
</dbReference>
<evidence type="ECO:0000256" key="4">
    <source>
        <dbReference type="ARBA" id="ARBA00022670"/>
    </source>
</evidence>
<evidence type="ECO:0000256" key="8">
    <source>
        <dbReference type="ARBA" id="ARBA00022801"/>
    </source>
</evidence>
<feature type="transmembrane region" description="Helical" evidence="14">
    <location>
        <begin position="12"/>
        <end position="30"/>
    </location>
</feature>
<evidence type="ECO:0000256" key="2">
    <source>
        <dbReference type="ARBA" id="ARBA00007931"/>
    </source>
</evidence>
<dbReference type="GO" id="GO:0006508">
    <property type="term" value="P:proteolysis"/>
    <property type="evidence" value="ECO:0007669"/>
    <property type="project" value="UniProtKB-KW"/>
</dbReference>
<organism evidence="17 18">
    <name type="scientific">Flaviramulus aquimarinus</name>
    <dbReference type="NCBI Taxonomy" id="1170456"/>
    <lineage>
        <taxon>Bacteria</taxon>
        <taxon>Pseudomonadati</taxon>
        <taxon>Bacteroidota</taxon>
        <taxon>Flavobacteriia</taxon>
        <taxon>Flavobacteriales</taxon>
        <taxon>Flavobacteriaceae</taxon>
        <taxon>Flaviramulus</taxon>
    </lineage>
</organism>
<keyword evidence="5 14" id="KW-0812">Transmembrane</keyword>
<protein>
    <recommendedName>
        <fullName evidence="14">Zinc metalloprotease</fullName>
    </recommendedName>
</protein>
<dbReference type="InterPro" id="IPR008915">
    <property type="entry name" value="Peptidase_M50"/>
</dbReference>
<proteinExistence type="inferred from homology"/>
<evidence type="ECO:0000256" key="3">
    <source>
        <dbReference type="ARBA" id="ARBA00022475"/>
    </source>
</evidence>
<dbReference type="PIRSF" id="PIRSF006404">
    <property type="entry name" value="UCP006404_Pept_M50_CBS"/>
    <property type="match status" value="1"/>
</dbReference>
<comment type="caution">
    <text evidence="17">The sequence shown here is derived from an EMBL/GenBank/DDBJ whole genome shotgun (WGS) entry which is preliminary data.</text>
</comment>
<keyword evidence="6 14" id="KW-0479">Metal-binding</keyword>
<evidence type="ECO:0000259" key="15">
    <source>
        <dbReference type="Pfam" id="PF00571"/>
    </source>
</evidence>
<comment type="cofactor">
    <cofactor evidence="14">
        <name>Zn(2+)</name>
        <dbReference type="ChEBI" id="CHEBI:29105"/>
    </cofactor>
    <text evidence="14">Binds 1 zinc ion per subunit.</text>
</comment>
<feature type="transmembrane region" description="Helical" evidence="14">
    <location>
        <begin position="140"/>
        <end position="165"/>
    </location>
</feature>
<evidence type="ECO:0000256" key="9">
    <source>
        <dbReference type="ARBA" id="ARBA00022833"/>
    </source>
</evidence>
<keyword evidence="3" id="KW-1003">Cell membrane</keyword>
<keyword evidence="18" id="KW-1185">Reference proteome</keyword>
<dbReference type="EMBL" id="BAABJH010000001">
    <property type="protein sequence ID" value="GAA4884370.1"/>
    <property type="molecule type" value="Genomic_DNA"/>
</dbReference>
<evidence type="ECO:0000256" key="7">
    <source>
        <dbReference type="ARBA" id="ARBA00022737"/>
    </source>
</evidence>
<evidence type="ECO:0000259" key="16">
    <source>
        <dbReference type="Pfam" id="PF02163"/>
    </source>
</evidence>
<evidence type="ECO:0000313" key="18">
    <source>
        <dbReference type="Proteomes" id="UP001500433"/>
    </source>
</evidence>
<keyword evidence="8 14" id="KW-0378">Hydrolase</keyword>
<dbReference type="InterPro" id="IPR046342">
    <property type="entry name" value="CBS_dom_sf"/>
</dbReference>
<comment type="subcellular location">
    <subcellularLocation>
        <location evidence="1">Cell membrane</location>
        <topology evidence="1">Multi-pass membrane protein</topology>
    </subcellularLocation>
</comment>
<dbReference type="RefSeq" id="WP_345272244.1">
    <property type="nucleotide sequence ID" value="NZ_BAABJH010000001.1"/>
</dbReference>
<evidence type="ECO:0000256" key="5">
    <source>
        <dbReference type="ARBA" id="ARBA00022692"/>
    </source>
</evidence>
<name>A0ABP9EPU5_9FLAO</name>
<evidence type="ECO:0000256" key="10">
    <source>
        <dbReference type="ARBA" id="ARBA00022989"/>
    </source>
</evidence>
<feature type="transmembrane region" description="Helical" evidence="14">
    <location>
        <begin position="42"/>
        <end position="61"/>
    </location>
</feature>
<reference evidence="18" key="1">
    <citation type="journal article" date="2019" name="Int. J. Syst. Evol. Microbiol.">
        <title>The Global Catalogue of Microorganisms (GCM) 10K type strain sequencing project: providing services to taxonomists for standard genome sequencing and annotation.</title>
        <authorList>
            <consortium name="The Broad Institute Genomics Platform"/>
            <consortium name="The Broad Institute Genome Sequencing Center for Infectious Disease"/>
            <person name="Wu L."/>
            <person name="Ma J."/>
        </authorList>
    </citation>
    <scope>NUCLEOTIDE SEQUENCE [LARGE SCALE GENOMIC DNA]</scope>
    <source>
        <strain evidence="18">JCM 18274</strain>
    </source>
</reference>
<feature type="domain" description="Peptidase M50" evidence="16">
    <location>
        <begin position="48"/>
        <end position="200"/>
    </location>
</feature>
<dbReference type="Gene3D" id="3.10.580.10">
    <property type="entry name" value="CBS-domain"/>
    <property type="match status" value="1"/>
</dbReference>
<evidence type="ECO:0000256" key="1">
    <source>
        <dbReference type="ARBA" id="ARBA00004651"/>
    </source>
</evidence>
<feature type="transmembrane region" description="Helical" evidence="14">
    <location>
        <begin position="99"/>
        <end position="120"/>
    </location>
</feature>
<dbReference type="SUPFAM" id="SSF54631">
    <property type="entry name" value="CBS-domain pair"/>
    <property type="match status" value="1"/>
</dbReference>
<evidence type="ECO:0000313" key="17">
    <source>
        <dbReference type="EMBL" id="GAA4884370.1"/>
    </source>
</evidence>
<dbReference type="PANTHER" id="PTHR39188:SF3">
    <property type="entry name" value="STAGE IV SPORULATION PROTEIN FB"/>
    <property type="match status" value="1"/>
</dbReference>